<protein>
    <submittedName>
        <fullName evidence="4">Hydrogenase expression/formation protein HypE</fullName>
    </submittedName>
</protein>
<evidence type="ECO:0000313" key="4">
    <source>
        <dbReference type="EMBL" id="MDO2409264.1"/>
    </source>
</evidence>
<dbReference type="CDD" id="cd02197">
    <property type="entry name" value="HypE"/>
    <property type="match status" value="1"/>
</dbReference>
<organism evidence="4 5">
    <name type="scientific">Campylobacter magnus</name>
    <dbReference type="NCBI Taxonomy" id="3026462"/>
    <lineage>
        <taxon>Bacteria</taxon>
        <taxon>Pseudomonadati</taxon>
        <taxon>Campylobacterota</taxon>
        <taxon>Epsilonproteobacteria</taxon>
        <taxon>Campylobacterales</taxon>
        <taxon>Campylobacteraceae</taxon>
        <taxon>Campylobacter</taxon>
    </lineage>
</organism>
<evidence type="ECO:0000259" key="3">
    <source>
        <dbReference type="Pfam" id="PF02769"/>
    </source>
</evidence>
<dbReference type="InterPro" id="IPR036676">
    <property type="entry name" value="PurM-like_C_sf"/>
</dbReference>
<comment type="caution">
    <text evidence="4">The sequence shown here is derived from an EMBL/GenBank/DDBJ whole genome shotgun (WGS) entry which is preliminary data.</text>
</comment>
<feature type="domain" description="PurM-like N-terminal" evidence="2">
    <location>
        <begin position="36"/>
        <end position="147"/>
    </location>
</feature>
<dbReference type="Gene3D" id="3.30.1330.10">
    <property type="entry name" value="PurM-like, N-terminal domain"/>
    <property type="match status" value="1"/>
</dbReference>
<name>A0ABT8T6E3_9BACT</name>
<accession>A0ABT8T6E3</accession>
<evidence type="ECO:0000313" key="5">
    <source>
        <dbReference type="Proteomes" id="UP001171111"/>
    </source>
</evidence>
<comment type="similarity">
    <text evidence="1">Belongs to the HypE family.</text>
</comment>
<feature type="domain" description="PurM-like C-terminal" evidence="3">
    <location>
        <begin position="170"/>
        <end position="308"/>
    </location>
</feature>
<dbReference type="InterPro" id="IPR011854">
    <property type="entry name" value="HypE"/>
</dbReference>
<gene>
    <name evidence="4" type="primary">hypE</name>
    <name evidence="4" type="ORF">Q2362_04015</name>
</gene>
<dbReference type="InterPro" id="IPR016188">
    <property type="entry name" value="PurM-like_N"/>
</dbReference>
<dbReference type="PANTHER" id="PTHR30303:SF0">
    <property type="entry name" value="CARBAMOYL DEHYDRATASE HYPE"/>
    <property type="match status" value="1"/>
</dbReference>
<dbReference type="NCBIfam" id="TIGR02124">
    <property type="entry name" value="hypE"/>
    <property type="match status" value="1"/>
</dbReference>
<dbReference type="Pfam" id="PF00586">
    <property type="entry name" value="AIRS"/>
    <property type="match status" value="1"/>
</dbReference>
<dbReference type="SUPFAM" id="SSF55326">
    <property type="entry name" value="PurM N-terminal domain-like"/>
    <property type="match status" value="1"/>
</dbReference>
<dbReference type="InterPro" id="IPR010918">
    <property type="entry name" value="PurM-like_C_dom"/>
</dbReference>
<reference evidence="4 5" key="1">
    <citation type="submission" date="2023-06" db="EMBL/GenBank/DDBJ databases">
        <title>Campylobacter magnum sp. nov., isolated from cecal contents of domestic pigs (Sus scrofa domesticus).</title>
        <authorList>
            <person name="Papic B."/>
            <person name="Gruntar I."/>
        </authorList>
    </citation>
    <scope>NUCLEOTIDE SEQUENCE [LARGE SCALE GENOMIC DNA]</scope>
    <source>
        <strain evidence="5">34484-21</strain>
    </source>
</reference>
<dbReference type="RefSeq" id="WP_302244268.1">
    <property type="nucleotide sequence ID" value="NZ_JAULJQ010000004.1"/>
</dbReference>
<dbReference type="EMBL" id="JAULJQ010000004">
    <property type="protein sequence ID" value="MDO2409264.1"/>
    <property type="molecule type" value="Genomic_DNA"/>
</dbReference>
<keyword evidence="5" id="KW-1185">Reference proteome</keyword>
<dbReference type="Proteomes" id="UP001171111">
    <property type="component" value="Unassembled WGS sequence"/>
</dbReference>
<dbReference type="Pfam" id="PF02769">
    <property type="entry name" value="AIRS_C"/>
    <property type="match status" value="1"/>
</dbReference>
<dbReference type="PIRSF" id="PIRSF005644">
    <property type="entry name" value="Hdrgns_mtr_HypE"/>
    <property type="match status" value="1"/>
</dbReference>
<dbReference type="SUPFAM" id="SSF56042">
    <property type="entry name" value="PurM C-terminal domain-like"/>
    <property type="match status" value="1"/>
</dbReference>
<evidence type="ECO:0000259" key="2">
    <source>
        <dbReference type="Pfam" id="PF00586"/>
    </source>
</evidence>
<sequence length="334" mass="35404">MKSVSLACGGGGAEMNALINDVIFKCFDNEILRQSNDGALLDFDSKKLVFTTDSFVANPIFFAGGDIGKIAACGSINDIAMMGAKPLYLSCALIIEEGFELANLERILCSLASVAKDAGLCVVCGDTKVVPKGACDGIFINTSGVGSLLDESLPASIKRLKSANPEKKIKILLSGDIGRHGAALLASRHGLQSLLSSDCAALNTVVESLYDAGIRPLAMRDATRGGLSAVLHEWARVRGGIEVCEEKVAVSAEVMGVCELLGFEAYELANEGTFVLAVSEDESQNALKVLKEFNLAANIIGEFCADFKGVRLKNIYGSKRFLDEPKGELLPRIC</sequence>
<evidence type="ECO:0000256" key="1">
    <source>
        <dbReference type="ARBA" id="ARBA00006243"/>
    </source>
</evidence>
<proteinExistence type="inferred from homology"/>
<dbReference type="InterPro" id="IPR036921">
    <property type="entry name" value="PurM-like_N_sf"/>
</dbReference>
<dbReference type="PANTHER" id="PTHR30303">
    <property type="entry name" value="HYDROGENASE ISOENZYMES FORMATION PROTEIN HYPE"/>
    <property type="match status" value="1"/>
</dbReference>
<dbReference type="Gene3D" id="3.90.650.10">
    <property type="entry name" value="PurM-like C-terminal domain"/>
    <property type="match status" value="1"/>
</dbReference>